<reference evidence="2" key="1">
    <citation type="submission" date="2023-10" db="EMBL/GenBank/DDBJ databases">
        <title>Chromosome-level genome of the transformable northern wattle, Acacia crassicarpa.</title>
        <authorList>
            <person name="Massaro I."/>
            <person name="Sinha N.R."/>
            <person name="Poethig S."/>
            <person name="Leichty A.R."/>
        </authorList>
    </citation>
    <scope>NUCLEOTIDE SEQUENCE</scope>
    <source>
        <strain evidence="2">Acra3RX</strain>
        <tissue evidence="2">Leaf</tissue>
    </source>
</reference>
<dbReference type="AlphaFoldDB" id="A0AAE1JDU3"/>
<name>A0AAE1JDU3_9FABA</name>
<keyword evidence="1" id="KW-0812">Transmembrane</keyword>
<dbReference type="EMBL" id="JAWXYG010000007">
    <property type="protein sequence ID" value="KAK4267196.1"/>
    <property type="molecule type" value="Genomic_DNA"/>
</dbReference>
<dbReference type="Proteomes" id="UP001293593">
    <property type="component" value="Unassembled WGS sequence"/>
</dbReference>
<feature type="transmembrane region" description="Helical" evidence="1">
    <location>
        <begin position="44"/>
        <end position="66"/>
    </location>
</feature>
<keyword evidence="3" id="KW-1185">Reference proteome</keyword>
<evidence type="ECO:0000313" key="3">
    <source>
        <dbReference type="Proteomes" id="UP001293593"/>
    </source>
</evidence>
<organism evidence="2 3">
    <name type="scientific">Acacia crassicarpa</name>
    <name type="common">northern wattle</name>
    <dbReference type="NCBI Taxonomy" id="499986"/>
    <lineage>
        <taxon>Eukaryota</taxon>
        <taxon>Viridiplantae</taxon>
        <taxon>Streptophyta</taxon>
        <taxon>Embryophyta</taxon>
        <taxon>Tracheophyta</taxon>
        <taxon>Spermatophyta</taxon>
        <taxon>Magnoliopsida</taxon>
        <taxon>eudicotyledons</taxon>
        <taxon>Gunneridae</taxon>
        <taxon>Pentapetalae</taxon>
        <taxon>rosids</taxon>
        <taxon>fabids</taxon>
        <taxon>Fabales</taxon>
        <taxon>Fabaceae</taxon>
        <taxon>Caesalpinioideae</taxon>
        <taxon>mimosoid clade</taxon>
        <taxon>Acacieae</taxon>
        <taxon>Acacia</taxon>
    </lineage>
</organism>
<evidence type="ECO:0000313" key="2">
    <source>
        <dbReference type="EMBL" id="KAK4267196.1"/>
    </source>
</evidence>
<protein>
    <submittedName>
        <fullName evidence="2">Uncharacterized protein</fullName>
    </submittedName>
</protein>
<keyword evidence="1" id="KW-0472">Membrane</keyword>
<sequence length="92" mass="10552">MVFDSPFSDLVDLMMELVDPYKVRLPKFTINAGKTPRRLLFPSVALTLAFKSLTLPCLLMTFLLSWRKLSLPLMMLKLRSSRVFLEALAKAF</sequence>
<keyword evidence="1" id="KW-1133">Transmembrane helix</keyword>
<gene>
    <name evidence="2" type="ORF">QN277_024011</name>
</gene>
<comment type="caution">
    <text evidence="2">The sequence shown here is derived from an EMBL/GenBank/DDBJ whole genome shotgun (WGS) entry which is preliminary data.</text>
</comment>
<evidence type="ECO:0000256" key="1">
    <source>
        <dbReference type="SAM" id="Phobius"/>
    </source>
</evidence>
<accession>A0AAE1JDU3</accession>
<proteinExistence type="predicted"/>